<feature type="compositionally biased region" description="Low complexity" evidence="1">
    <location>
        <begin position="94"/>
        <end position="110"/>
    </location>
</feature>
<dbReference type="Proteomes" id="UP000054886">
    <property type="component" value="Unassembled WGS sequence"/>
</dbReference>
<dbReference type="EMBL" id="LLZZ01000122">
    <property type="protein sequence ID" value="KTB02856.1"/>
    <property type="molecule type" value="Genomic_DNA"/>
</dbReference>
<evidence type="ECO:0000313" key="3">
    <source>
        <dbReference type="EMBL" id="KTB02856.1"/>
    </source>
</evidence>
<dbReference type="AlphaFoldDB" id="A0A0W0E5E0"/>
<dbReference type="VEuPathDB" id="FungiDB:GVI51_L10967"/>
<dbReference type="GO" id="GO:0032298">
    <property type="term" value="P:positive regulation of DNA-templated DNA replication initiation"/>
    <property type="evidence" value="ECO:0007669"/>
    <property type="project" value="EnsemblFungi"/>
</dbReference>
<protein>
    <submittedName>
        <fullName evidence="3">Repression factor of MSEs protein 1</fullName>
    </submittedName>
</protein>
<gene>
    <name evidence="3" type="ORF">AO440_004769</name>
    <name evidence="2" type="ORF">AO440_005274</name>
</gene>
<dbReference type="VEuPathDB" id="FungiDB:B1J91_L11022g"/>
<dbReference type="GO" id="GO:0000122">
    <property type="term" value="P:negative regulation of transcription by RNA polymerase II"/>
    <property type="evidence" value="ECO:0007669"/>
    <property type="project" value="EnsemblFungi"/>
</dbReference>
<dbReference type="EMBL" id="LLZZ01000155">
    <property type="protein sequence ID" value="KTA97905.1"/>
    <property type="molecule type" value="Genomic_DNA"/>
</dbReference>
<feature type="compositionally biased region" description="Polar residues" evidence="1">
    <location>
        <begin position="133"/>
        <end position="161"/>
    </location>
</feature>
<feature type="compositionally biased region" description="Acidic residues" evidence="1">
    <location>
        <begin position="111"/>
        <end position="121"/>
    </location>
</feature>
<feature type="compositionally biased region" description="Basic and acidic residues" evidence="1">
    <location>
        <begin position="197"/>
        <end position="208"/>
    </location>
</feature>
<sequence length="308" mass="35400">MITGNNYVEAPLEFRKQDIHETLQELLDDLKPIEFESYQDYFLINTFKKGISESGKVDIERLRSGGHTVYYQRVKRKRKSKGSSKEDEEISNPSRSSSKARSASDNNGSSSEEEDDYDSDYGNDNNRNKKKSGSNIDPNTNISESGSADSNFFNGNISKSSIIPAPVKGNVRRSSRLSLQQQQQLEKQKQIRKHQKQGSEEDLKKDETGDTNDFEEEKSDICDDSNSKEHIKDLFETLVEKVIEPKRRSDWVLPPRLRYQPEKQMRTKPAFDSVKINEVMANKSIRHILSRFEGGVAGVRKREWPEEK</sequence>
<evidence type="ECO:0000313" key="4">
    <source>
        <dbReference type="Proteomes" id="UP000054886"/>
    </source>
</evidence>
<organism evidence="3 4">
    <name type="scientific">Candida glabrata</name>
    <name type="common">Yeast</name>
    <name type="synonym">Torulopsis glabrata</name>
    <dbReference type="NCBI Taxonomy" id="5478"/>
    <lineage>
        <taxon>Eukaryota</taxon>
        <taxon>Fungi</taxon>
        <taxon>Dikarya</taxon>
        <taxon>Ascomycota</taxon>
        <taxon>Saccharomycotina</taxon>
        <taxon>Saccharomycetes</taxon>
        <taxon>Saccharomycetales</taxon>
        <taxon>Saccharomycetaceae</taxon>
        <taxon>Nakaseomyces</taxon>
    </lineage>
</organism>
<proteinExistence type="predicted"/>
<dbReference type="OMA" id="PEKQMRT"/>
<name>A0A0W0E5E0_CANGB</name>
<evidence type="ECO:0000256" key="1">
    <source>
        <dbReference type="SAM" id="MobiDB-lite"/>
    </source>
</evidence>
<evidence type="ECO:0000313" key="2">
    <source>
        <dbReference type="EMBL" id="KTA97905.1"/>
    </source>
</evidence>
<feature type="compositionally biased region" description="Low complexity" evidence="1">
    <location>
        <begin position="176"/>
        <end position="185"/>
    </location>
</feature>
<dbReference type="GO" id="GO:0000118">
    <property type="term" value="C:histone deacetylase complex"/>
    <property type="evidence" value="ECO:0007669"/>
    <property type="project" value="EnsemblFungi"/>
</dbReference>
<dbReference type="VEuPathDB" id="FungiDB:GWK60_L14993"/>
<dbReference type="VEuPathDB" id="FungiDB:CAGL0L11022g"/>
<dbReference type="GO" id="GO:0030674">
    <property type="term" value="F:protein-macromolecule adaptor activity"/>
    <property type="evidence" value="ECO:0007669"/>
    <property type="project" value="EnsemblFungi"/>
</dbReference>
<dbReference type="GO" id="GO:0000278">
    <property type="term" value="P:mitotic cell cycle"/>
    <property type="evidence" value="ECO:0007669"/>
    <property type="project" value="EnsemblFungi"/>
</dbReference>
<feature type="compositionally biased region" description="Basic residues" evidence="1">
    <location>
        <begin position="73"/>
        <end position="82"/>
    </location>
</feature>
<comment type="caution">
    <text evidence="3">The sequence shown here is derived from an EMBL/GenBank/DDBJ whole genome shotgun (WGS) entry which is preliminary data.</text>
</comment>
<feature type="compositionally biased region" description="Acidic residues" evidence="1">
    <location>
        <begin position="209"/>
        <end position="218"/>
    </location>
</feature>
<accession>A0A0W0E5E0</accession>
<feature type="region of interest" description="Disordered" evidence="1">
    <location>
        <begin position="70"/>
        <end position="226"/>
    </location>
</feature>
<reference evidence="3 4" key="1">
    <citation type="submission" date="2015-10" db="EMBL/GenBank/DDBJ databases">
        <title>Draft genomes sequences of Candida glabrata isolates 1A, 1B, 2A, 2B, 3A and 3B.</title>
        <authorList>
            <person name="Haavelsrud O.E."/>
            <person name="Gaustad P."/>
        </authorList>
    </citation>
    <scope>NUCLEOTIDE SEQUENCE [LARGE SCALE GENOMIC DNA]</scope>
    <source>
        <strain evidence="3">910700640</strain>
    </source>
</reference>